<evidence type="ECO:0000313" key="6">
    <source>
        <dbReference type="Proteomes" id="UP000195440"/>
    </source>
</evidence>
<dbReference type="InterPro" id="IPR005318">
    <property type="entry name" value="OM_porin_bac"/>
</dbReference>
<evidence type="ECO:0000313" key="5">
    <source>
        <dbReference type="EMBL" id="OUM72849.1"/>
    </source>
</evidence>
<dbReference type="PANTHER" id="PTHR34596">
    <property type="entry name" value="CHITOPORIN"/>
    <property type="match status" value="1"/>
</dbReference>
<keyword evidence="6" id="KW-1185">Reference proteome</keyword>
<evidence type="ECO:0000256" key="3">
    <source>
        <dbReference type="ARBA" id="ARBA00022729"/>
    </source>
</evidence>
<keyword evidence="3 4" id="KW-0732">Signal</keyword>
<accession>A0A1Y3NZ67</accession>
<gene>
    <name evidence="5" type="ORF">AUC60_15805</name>
</gene>
<organism evidence="5 6">
    <name type="scientific">Pseudomonas caspiana</name>
    <dbReference type="NCBI Taxonomy" id="1451454"/>
    <lineage>
        <taxon>Bacteria</taxon>
        <taxon>Pseudomonadati</taxon>
        <taxon>Pseudomonadota</taxon>
        <taxon>Gammaproteobacteria</taxon>
        <taxon>Pseudomonadales</taxon>
        <taxon>Pseudomonadaceae</taxon>
        <taxon>Pseudomonas</taxon>
    </lineage>
</organism>
<comment type="similarity">
    <text evidence="1">Belongs to the outer membrane porin (Opr) (TC 1.B.25) family.</text>
</comment>
<protein>
    <submittedName>
        <fullName evidence="5">Porin</fullName>
    </submittedName>
</protein>
<evidence type="ECO:0000256" key="1">
    <source>
        <dbReference type="ARBA" id="ARBA00009075"/>
    </source>
</evidence>
<proteinExistence type="inferred from homology"/>
<dbReference type="GO" id="GO:0016020">
    <property type="term" value="C:membrane"/>
    <property type="evidence" value="ECO:0007669"/>
    <property type="project" value="InterPro"/>
</dbReference>
<feature type="signal peptide" evidence="4">
    <location>
        <begin position="1"/>
        <end position="22"/>
    </location>
</feature>
<dbReference type="InterPro" id="IPR023614">
    <property type="entry name" value="Porin_dom_sf"/>
</dbReference>
<name>A0A1Y3NZ67_9PSED</name>
<sequence>MRAAYFLGGAVVCLAVAQSGYANDLNELSFFKDSKTQILNRNFYFNRDYRNAASTSQSKRDEWAQGLIATFNSGFTPGVIGVGVDAIGMAGLKLDSSPDRINSGLLPSSGRGQVGIDHAQNEYSKAAGALKFKYSNTVLKYGEQQVNTPVFATGDNRLLPETVEGLYISSKEISGLNIEAAHFTSMTLKERTSRAASNLKEADLVGATYSLTKSLTAGLYASSVKDYWDKKYVGLSWTRAIDESQAVAMDFRFYDQKSIGEELGGDLDNKSFSLRGSYAIGAHKFTLASQRIQGKGGYTFYVDGGSTNYMPNFIQYAEFTREDERSWQARYDYSFVGLGVPGLDFMVRYVRGDNIKIAGYDDAQKEWERNIELGYTVQSGPLKNLNFRLKHANYRNSFNSDLDDVRFITQYPINF</sequence>
<dbReference type="PANTHER" id="PTHR34596:SF2">
    <property type="entry name" value="CHITOPORIN"/>
    <property type="match status" value="1"/>
</dbReference>
<reference evidence="5 6" key="1">
    <citation type="journal article" date="2017" name="Syst. Appl. Microbiol.">
        <title>Pseudomonas caspiana sp. nov., a citrus pathogen in the Pseudomonas syringae phylogenetic group.</title>
        <authorList>
            <person name="Busquets A."/>
            <person name="Gomila M."/>
            <person name="Beiki F."/>
            <person name="Mulet M."/>
            <person name="Rahimian H."/>
            <person name="Garcia-Valdes E."/>
            <person name="Lalucat J."/>
        </authorList>
    </citation>
    <scope>NUCLEOTIDE SEQUENCE [LARGE SCALE GENOMIC DNA]</scope>
    <source>
        <strain evidence="5 6">FBF102</strain>
    </source>
</reference>
<dbReference type="RefSeq" id="WP_087269370.1">
    <property type="nucleotide sequence ID" value="NZ_JBJGBV010000014.1"/>
</dbReference>
<keyword evidence="2" id="KW-0813">Transport</keyword>
<dbReference type="OrthoDB" id="6759120at2"/>
<dbReference type="Pfam" id="PF03573">
    <property type="entry name" value="OprD"/>
    <property type="match status" value="1"/>
</dbReference>
<dbReference type="Gene3D" id="2.40.160.10">
    <property type="entry name" value="Porin"/>
    <property type="match status" value="1"/>
</dbReference>
<dbReference type="GO" id="GO:0015288">
    <property type="term" value="F:porin activity"/>
    <property type="evidence" value="ECO:0007669"/>
    <property type="project" value="TreeGrafter"/>
</dbReference>
<comment type="caution">
    <text evidence="5">The sequence shown here is derived from an EMBL/GenBank/DDBJ whole genome shotgun (WGS) entry which is preliminary data.</text>
</comment>
<evidence type="ECO:0000256" key="4">
    <source>
        <dbReference type="SAM" id="SignalP"/>
    </source>
</evidence>
<dbReference type="EMBL" id="LOHF01000013">
    <property type="protein sequence ID" value="OUM72849.1"/>
    <property type="molecule type" value="Genomic_DNA"/>
</dbReference>
<feature type="chain" id="PRO_5012756869" evidence="4">
    <location>
        <begin position="23"/>
        <end position="415"/>
    </location>
</feature>
<dbReference type="Proteomes" id="UP000195440">
    <property type="component" value="Unassembled WGS sequence"/>
</dbReference>
<dbReference type="AlphaFoldDB" id="A0A1Y3NZ67"/>
<evidence type="ECO:0000256" key="2">
    <source>
        <dbReference type="ARBA" id="ARBA00022448"/>
    </source>
</evidence>